<proteinExistence type="predicted"/>
<dbReference type="InterPro" id="IPR010985">
    <property type="entry name" value="Ribbon_hlx_hlx"/>
</dbReference>
<feature type="domain" description="HNH" evidence="1">
    <location>
        <begin position="104"/>
        <end position="148"/>
    </location>
</feature>
<dbReference type="Proteomes" id="UP001500831">
    <property type="component" value="Unassembled WGS sequence"/>
</dbReference>
<dbReference type="InterPro" id="IPR003615">
    <property type="entry name" value="HNH_nuc"/>
</dbReference>
<dbReference type="InterPro" id="IPR002711">
    <property type="entry name" value="HNH"/>
</dbReference>
<dbReference type="CDD" id="cd22231">
    <property type="entry name" value="RHH_NikR_HicB-like"/>
    <property type="match status" value="1"/>
</dbReference>
<dbReference type="EMBL" id="BAAAVI010000010">
    <property type="protein sequence ID" value="GAA2859668.1"/>
    <property type="molecule type" value="Genomic_DNA"/>
</dbReference>
<sequence length="258" mass="28526">MPAKYKYTPEMLAEAAAGSLSIAGVLRHLGITVAGGNHAHISRQLKRFGIDTSHFHRVAPNKGRPSPRRRRPERILVLRPEGSSRPNPRQLRRSLVTAGMPYRCAGCKIEGVWQGRSLILHVDHINGDWLDNRKENLRFLCPNCHSQTDNFAGKSRGRSPAVETHGLGPCQGGFESHRPHRYPQIRAVTLKSVTVSVTLSPQDALFVEEYVNQKRATSRSAAIREAIRLLRERCLAEDHAAAFGERGADGTPSRGAPS</sequence>
<evidence type="ECO:0000313" key="3">
    <source>
        <dbReference type="Proteomes" id="UP001500831"/>
    </source>
</evidence>
<dbReference type="CDD" id="cd00085">
    <property type="entry name" value="HNHc"/>
    <property type="match status" value="1"/>
</dbReference>
<comment type="caution">
    <text evidence="2">The sequence shown here is derived from an EMBL/GenBank/DDBJ whole genome shotgun (WGS) entry which is preliminary data.</text>
</comment>
<accession>A0ABP6ICK4</accession>
<organism evidence="2 3">
    <name type="scientific">Streptosporangium fragile</name>
    <dbReference type="NCBI Taxonomy" id="46186"/>
    <lineage>
        <taxon>Bacteria</taxon>
        <taxon>Bacillati</taxon>
        <taxon>Actinomycetota</taxon>
        <taxon>Actinomycetes</taxon>
        <taxon>Streptosporangiales</taxon>
        <taxon>Streptosporangiaceae</taxon>
        <taxon>Streptosporangium</taxon>
    </lineage>
</organism>
<gene>
    <name evidence="2" type="ORF">GCM10010517_18170</name>
</gene>
<protein>
    <recommendedName>
        <fullName evidence="1">HNH domain-containing protein</fullName>
    </recommendedName>
</protein>
<evidence type="ECO:0000259" key="1">
    <source>
        <dbReference type="Pfam" id="PF01844"/>
    </source>
</evidence>
<dbReference type="Pfam" id="PF01844">
    <property type="entry name" value="HNH"/>
    <property type="match status" value="1"/>
</dbReference>
<evidence type="ECO:0000313" key="2">
    <source>
        <dbReference type="EMBL" id="GAA2859668.1"/>
    </source>
</evidence>
<dbReference type="SUPFAM" id="SSF47598">
    <property type="entry name" value="Ribbon-helix-helix"/>
    <property type="match status" value="1"/>
</dbReference>
<reference evidence="3" key="1">
    <citation type="journal article" date="2019" name="Int. J. Syst. Evol. Microbiol.">
        <title>The Global Catalogue of Microorganisms (GCM) 10K type strain sequencing project: providing services to taxonomists for standard genome sequencing and annotation.</title>
        <authorList>
            <consortium name="The Broad Institute Genomics Platform"/>
            <consortium name="The Broad Institute Genome Sequencing Center for Infectious Disease"/>
            <person name="Wu L."/>
            <person name="Ma J."/>
        </authorList>
    </citation>
    <scope>NUCLEOTIDE SEQUENCE [LARGE SCALE GENOMIC DNA]</scope>
    <source>
        <strain evidence="3">JCM 6242</strain>
    </source>
</reference>
<keyword evidence="3" id="KW-1185">Reference proteome</keyword>
<name>A0ABP6ICK4_9ACTN</name>